<name>A0A4Z0R345_9FIRM</name>
<comment type="caution">
    <text evidence="2">The sequence shown here is derived from an EMBL/GenBank/DDBJ whole genome shotgun (WGS) entry which is preliminary data.</text>
</comment>
<accession>A0A4Z0R345</accession>
<evidence type="ECO:0000313" key="2">
    <source>
        <dbReference type="EMBL" id="TGE36909.1"/>
    </source>
</evidence>
<dbReference type="InterPro" id="IPR010982">
    <property type="entry name" value="Lambda_DNA-bd_dom_sf"/>
</dbReference>
<dbReference type="AlphaFoldDB" id="A0A4Z0R345"/>
<dbReference type="EMBL" id="SPQQ01000006">
    <property type="protein sequence ID" value="TGE36909.1"/>
    <property type="molecule type" value="Genomic_DNA"/>
</dbReference>
<dbReference type="PROSITE" id="PS50943">
    <property type="entry name" value="HTH_CROC1"/>
    <property type="match status" value="1"/>
</dbReference>
<dbReference type="Pfam" id="PF13443">
    <property type="entry name" value="HTH_26"/>
    <property type="match status" value="1"/>
</dbReference>
<dbReference type="Proteomes" id="UP000298460">
    <property type="component" value="Unassembled WGS sequence"/>
</dbReference>
<evidence type="ECO:0000259" key="1">
    <source>
        <dbReference type="PROSITE" id="PS50943"/>
    </source>
</evidence>
<proteinExistence type="predicted"/>
<dbReference type="Gene3D" id="1.10.260.40">
    <property type="entry name" value="lambda repressor-like DNA-binding domains"/>
    <property type="match status" value="1"/>
</dbReference>
<dbReference type="InterPro" id="IPR001387">
    <property type="entry name" value="Cro/C1-type_HTH"/>
</dbReference>
<dbReference type="CDD" id="cd00093">
    <property type="entry name" value="HTH_XRE"/>
    <property type="match status" value="1"/>
</dbReference>
<feature type="domain" description="HTH cro/C1-type" evidence="1">
    <location>
        <begin position="7"/>
        <end position="61"/>
    </location>
</feature>
<gene>
    <name evidence="2" type="ORF">E4K67_17580</name>
</gene>
<dbReference type="SUPFAM" id="SSF47413">
    <property type="entry name" value="lambda repressor-like DNA-binding domains"/>
    <property type="match status" value="1"/>
</dbReference>
<keyword evidence="3" id="KW-1185">Reference proteome</keyword>
<dbReference type="GO" id="GO:0003677">
    <property type="term" value="F:DNA binding"/>
    <property type="evidence" value="ECO:0007669"/>
    <property type="project" value="InterPro"/>
</dbReference>
<organism evidence="2 3">
    <name type="scientific">Desulfosporosinus fructosivorans</name>
    <dbReference type="NCBI Taxonomy" id="2018669"/>
    <lineage>
        <taxon>Bacteria</taxon>
        <taxon>Bacillati</taxon>
        <taxon>Bacillota</taxon>
        <taxon>Clostridia</taxon>
        <taxon>Eubacteriales</taxon>
        <taxon>Desulfitobacteriaceae</taxon>
        <taxon>Desulfosporosinus</taxon>
    </lineage>
</organism>
<reference evidence="2 3" key="1">
    <citation type="submission" date="2019-03" db="EMBL/GenBank/DDBJ databases">
        <title>Draft Genome Sequence of Desulfosporosinus fructosivorans Strain 63.6F, Isolated from Marine Sediment in the Baltic Sea.</title>
        <authorList>
            <person name="Hausmann B."/>
            <person name="Vandieken V."/>
            <person name="Pjevac P."/>
            <person name="Schreck K."/>
            <person name="Herbold C.W."/>
            <person name="Loy A."/>
        </authorList>
    </citation>
    <scope>NUCLEOTIDE SEQUENCE [LARGE SCALE GENOMIC DNA]</scope>
    <source>
        <strain evidence="2 3">63.6F</strain>
    </source>
</reference>
<evidence type="ECO:0000313" key="3">
    <source>
        <dbReference type="Proteomes" id="UP000298460"/>
    </source>
</evidence>
<sequence>MMRMNRLELIMHKKNMTQNDLSKLTGISQNDISKIINDRKDIYLTTAQKIARAVGEKVDYIWYDY</sequence>
<protein>
    <submittedName>
        <fullName evidence="2">XRE family transcriptional regulator</fullName>
    </submittedName>
</protein>
<dbReference type="SMART" id="SM00530">
    <property type="entry name" value="HTH_XRE"/>
    <property type="match status" value="1"/>
</dbReference>